<gene>
    <name evidence="2" type="ORF">WAZ07_00085</name>
</gene>
<dbReference type="Proteomes" id="UP001372526">
    <property type="component" value="Unassembled WGS sequence"/>
</dbReference>
<evidence type="ECO:0000259" key="1">
    <source>
        <dbReference type="Pfam" id="PF23491"/>
    </source>
</evidence>
<protein>
    <submittedName>
        <fullName evidence="2">PH domain-containing protein</fullName>
    </submittedName>
</protein>
<name>A0ABU8FAM6_9BACI</name>
<evidence type="ECO:0000313" key="3">
    <source>
        <dbReference type="Proteomes" id="UP001372526"/>
    </source>
</evidence>
<comment type="caution">
    <text evidence="2">The sequence shown here is derived from an EMBL/GenBank/DDBJ whole genome shotgun (WGS) entry which is preliminary data.</text>
</comment>
<dbReference type="EMBL" id="JBAWSX010000001">
    <property type="protein sequence ID" value="MEI4799733.1"/>
    <property type="molecule type" value="Genomic_DNA"/>
</dbReference>
<proteinExistence type="predicted"/>
<reference evidence="2 3" key="1">
    <citation type="submission" date="2024-01" db="EMBL/GenBank/DDBJ databases">
        <title>Seven novel Bacillus-like species.</title>
        <authorList>
            <person name="Liu G."/>
        </authorList>
    </citation>
    <scope>NUCLEOTIDE SEQUENCE [LARGE SCALE GENOMIC DNA]</scope>
    <source>
        <strain evidence="2 3">FJAT-51639</strain>
    </source>
</reference>
<sequence length="88" mass="9955">MPGIKITKADEELMIEWQLAKIRIPLKEIIEVTEDDTYGGKEAKAIRIGMPQGTTDRILIRTKKQAYLLFTTNKTSILNTIHSARING</sequence>
<keyword evidence="3" id="KW-1185">Reference proteome</keyword>
<dbReference type="RefSeq" id="WP_336470827.1">
    <property type="nucleotide sequence ID" value="NZ_JBAWSX010000001.1"/>
</dbReference>
<dbReference type="Pfam" id="PF23491">
    <property type="entry name" value="bPH_8"/>
    <property type="match status" value="1"/>
</dbReference>
<accession>A0ABU8FAM6</accession>
<dbReference type="InterPro" id="IPR055365">
    <property type="entry name" value="PH_SunI-like"/>
</dbReference>
<feature type="domain" description="Sublancin immunity protein SunI-like PH" evidence="1">
    <location>
        <begin position="3"/>
        <end position="83"/>
    </location>
</feature>
<evidence type="ECO:0000313" key="2">
    <source>
        <dbReference type="EMBL" id="MEI4799733.1"/>
    </source>
</evidence>
<organism evidence="2 3">
    <name type="scientific">Bacillus bruguierae</name>
    <dbReference type="NCBI Taxonomy" id="3127667"/>
    <lineage>
        <taxon>Bacteria</taxon>
        <taxon>Bacillati</taxon>
        <taxon>Bacillota</taxon>
        <taxon>Bacilli</taxon>
        <taxon>Bacillales</taxon>
        <taxon>Bacillaceae</taxon>
        <taxon>Bacillus</taxon>
    </lineage>
</organism>